<evidence type="ECO:0000259" key="2">
    <source>
        <dbReference type="Pfam" id="PF00675"/>
    </source>
</evidence>
<dbReference type="Gene3D" id="3.30.830.10">
    <property type="entry name" value="Metalloenzyme, LuxS/M16 peptidase-like"/>
    <property type="match status" value="3"/>
</dbReference>
<dbReference type="PANTHER" id="PTHR11851">
    <property type="entry name" value="METALLOPROTEASE"/>
    <property type="match status" value="1"/>
</dbReference>
<proteinExistence type="inferred from homology"/>
<evidence type="ECO:0000259" key="3">
    <source>
        <dbReference type="Pfam" id="PF05193"/>
    </source>
</evidence>
<evidence type="ECO:0000313" key="4">
    <source>
        <dbReference type="EMBL" id="WAS95597.1"/>
    </source>
</evidence>
<dbReference type="PANTHER" id="PTHR11851:SF49">
    <property type="entry name" value="MITOCHONDRIAL-PROCESSING PEPTIDASE SUBUNIT ALPHA"/>
    <property type="match status" value="1"/>
</dbReference>
<comment type="similarity">
    <text evidence="1">Belongs to the peptidase M16 family.</text>
</comment>
<dbReference type="RefSeq" id="WP_269037941.1">
    <property type="nucleotide sequence ID" value="NZ_CP114040.1"/>
</dbReference>
<feature type="domain" description="Peptidase M16 N-terminal" evidence="2">
    <location>
        <begin position="50"/>
        <end position="159"/>
    </location>
</feature>
<dbReference type="Pfam" id="PF05193">
    <property type="entry name" value="Peptidase_M16_C"/>
    <property type="match status" value="1"/>
</dbReference>
<dbReference type="Proteomes" id="UP001164459">
    <property type="component" value="Chromosome"/>
</dbReference>
<dbReference type="InterPro" id="IPR007863">
    <property type="entry name" value="Peptidase_M16_C"/>
</dbReference>
<evidence type="ECO:0000313" key="5">
    <source>
        <dbReference type="Proteomes" id="UP001164459"/>
    </source>
</evidence>
<dbReference type="InterPro" id="IPR050361">
    <property type="entry name" value="MPP/UQCRC_Complex"/>
</dbReference>
<accession>A0ABY7H915</accession>
<feature type="domain" description="Peptidase M16 C-terminal" evidence="3">
    <location>
        <begin position="637"/>
        <end position="794"/>
    </location>
</feature>
<dbReference type="Pfam" id="PF00675">
    <property type="entry name" value="Peptidase_M16"/>
    <property type="match status" value="1"/>
</dbReference>
<protein>
    <submittedName>
        <fullName evidence="4">Insulinase family protein</fullName>
    </submittedName>
</protein>
<name>A0ABY7H915_9BACT</name>
<dbReference type="SUPFAM" id="SSF63411">
    <property type="entry name" value="LuxS/MPP-like metallohydrolase"/>
    <property type="match status" value="3"/>
</dbReference>
<keyword evidence="5" id="KW-1185">Reference proteome</keyword>
<dbReference type="PROSITE" id="PS51257">
    <property type="entry name" value="PROKAR_LIPOPROTEIN"/>
    <property type="match status" value="1"/>
</dbReference>
<dbReference type="InterPro" id="IPR011765">
    <property type="entry name" value="Pept_M16_N"/>
</dbReference>
<evidence type="ECO:0000256" key="1">
    <source>
        <dbReference type="ARBA" id="ARBA00007261"/>
    </source>
</evidence>
<reference evidence="4" key="1">
    <citation type="submission" date="2022-11" db="EMBL/GenBank/DDBJ databases">
        <title>Minimal conservation of predation-associated metabolite biosynthetic gene clusters underscores biosynthetic potential of Myxococcota including descriptions for ten novel species: Archangium lansinium sp. nov., Myxococcus landrumus sp. nov., Nannocystis bai.</title>
        <authorList>
            <person name="Ahearne A."/>
            <person name="Stevens C."/>
            <person name="Dowd S."/>
        </authorList>
    </citation>
    <scope>NUCLEOTIDE SEQUENCE</scope>
    <source>
        <strain evidence="4">Fl3</strain>
    </source>
</reference>
<organism evidence="4 5">
    <name type="scientific">Nannocystis punicea</name>
    <dbReference type="NCBI Taxonomy" id="2995304"/>
    <lineage>
        <taxon>Bacteria</taxon>
        <taxon>Pseudomonadati</taxon>
        <taxon>Myxococcota</taxon>
        <taxon>Polyangia</taxon>
        <taxon>Nannocystales</taxon>
        <taxon>Nannocystaceae</taxon>
        <taxon>Nannocystis</taxon>
    </lineage>
</organism>
<dbReference type="EMBL" id="CP114040">
    <property type="protein sequence ID" value="WAS95597.1"/>
    <property type="molecule type" value="Genomic_DNA"/>
</dbReference>
<sequence length="888" mass="94484">MARGGGRWLVLLAWILAGCGTARLPRAARGPEGAWRSFANGLRLYVAPDSSGDLVQVHMRVRAGSRNEARAQAGLAHFSEHLAFARTLADGRTLLAAMGEEALLYSGTTDADFVDFTARTVAAHLPTVLGLFASALDGSCEVSPEVFTRERNVVLSEIEFRMRGSTGVLNDLVAGVYSPEHPYGHLIGGTPDTVSALTVADACDYLRGRFTPGNASVVITGGVTEAAALAAAETTLQRVASRPSLPEVVVPPVAGVGGRDTLVGLPGGWGMALVLHLPPAGSKDGRFAEILVELVEAEVRRLLEWEPGSPKFEVGPIGGQAAPSVVFAITGATIDAREFAERVLDEAIRNVRKDVADKKVVEPLRGRQRLAAATRYERLDARAERLVEVADGSRLGALASDLRALDRLTPAALTRVAEQVLARERVGKFELAPGRTQAGTGLAAVARLADDDQPVTARPDVAARLLAEIPASRRSTRYTLENGLTVVLAPSSSPMVDVRLMIAAGIVDAPREHPLLAPMAMALLKPPEKGPHAKAMARLRAGGAELDGSFNLDVSVFKTRGLASETDHLLRGLAAVAVAGEYDFKERRAALERVRDGVDEMRRAESVRRQIARQRLDTCDELVGDPYEPDQFDDAAIVAFREQHFRAGRATLVVAGGFDEAVAREHVKAAFGGRQAPWGAAAEAPSRASRPAPNVNPAVVRVDPGGGGRQIGVLLGFVVPSELRRDSGTLALVRQLLEDAAEDVRERLGVSYGFWVTREDLCDAEMILIGGDIDAAHLDQGIAELRQALARLRTPEGVARVLAAAQRPVAARLLAQASDSSAIADRLTFLAGHGLPPDFYRNEAREVVEATADAIAGLLARVLAPERLFKVCVGPQERTAACETLSSP</sequence>
<gene>
    <name evidence="4" type="ORF">O0S08_05495</name>
</gene>
<dbReference type="InterPro" id="IPR011249">
    <property type="entry name" value="Metalloenz_LuxS/M16"/>
</dbReference>